<accession>A0A8S5NGU1</accession>
<organism evidence="1">
    <name type="scientific">Myoviridae sp. ct7bD4</name>
    <dbReference type="NCBI Taxonomy" id="2826618"/>
    <lineage>
        <taxon>Viruses</taxon>
        <taxon>Duplodnaviria</taxon>
        <taxon>Heunggongvirae</taxon>
        <taxon>Uroviricota</taxon>
        <taxon>Caudoviricetes</taxon>
    </lineage>
</organism>
<name>A0A8S5NGU1_9CAUD</name>
<sequence length="64" mass="7015">MIGYKCGAEDTGESPLLPHTVGYVHSEYLSCTTPPQGLTAQEVSLGTTHNHVVPFAYFSKKFDR</sequence>
<proteinExistence type="predicted"/>
<dbReference type="EMBL" id="BK015172">
    <property type="protein sequence ID" value="DAD94053.1"/>
    <property type="molecule type" value="Genomic_DNA"/>
</dbReference>
<evidence type="ECO:0000313" key="1">
    <source>
        <dbReference type="EMBL" id="DAD94053.1"/>
    </source>
</evidence>
<reference evidence="1" key="1">
    <citation type="journal article" date="2021" name="Proc. Natl. Acad. Sci. U.S.A.">
        <title>A Catalog of Tens of Thousands of Viruses from Human Metagenomes Reveals Hidden Associations with Chronic Diseases.</title>
        <authorList>
            <person name="Tisza M.J."/>
            <person name="Buck C.B."/>
        </authorList>
    </citation>
    <scope>NUCLEOTIDE SEQUENCE</scope>
    <source>
        <strain evidence="1">Ct7bD4</strain>
    </source>
</reference>
<protein>
    <submittedName>
        <fullName evidence="1">Uncharacterized protein</fullName>
    </submittedName>
</protein>